<evidence type="ECO:0000313" key="3">
    <source>
        <dbReference type="EMBL" id="GAA3716685.1"/>
    </source>
</evidence>
<evidence type="ECO:0000313" key="4">
    <source>
        <dbReference type="Proteomes" id="UP001500051"/>
    </source>
</evidence>
<accession>A0ABP7EAX9</accession>
<dbReference type="InterPro" id="IPR024498">
    <property type="entry name" value="DUF2786"/>
</dbReference>
<proteinExistence type="predicted"/>
<evidence type="ECO:0000256" key="1">
    <source>
        <dbReference type="SAM" id="MobiDB-lite"/>
    </source>
</evidence>
<feature type="domain" description="DUF2786" evidence="2">
    <location>
        <begin position="216"/>
        <end position="255"/>
    </location>
</feature>
<keyword evidence="4" id="KW-1185">Reference proteome</keyword>
<organism evidence="3 4">
    <name type="scientific">Microlunatus aurantiacus</name>
    <dbReference type="NCBI Taxonomy" id="446786"/>
    <lineage>
        <taxon>Bacteria</taxon>
        <taxon>Bacillati</taxon>
        <taxon>Actinomycetota</taxon>
        <taxon>Actinomycetes</taxon>
        <taxon>Propionibacteriales</taxon>
        <taxon>Propionibacteriaceae</taxon>
        <taxon>Microlunatus</taxon>
    </lineage>
</organism>
<dbReference type="Pfam" id="PF10979">
    <property type="entry name" value="DUF2786"/>
    <property type="match status" value="1"/>
</dbReference>
<dbReference type="EMBL" id="BAAAYX010000020">
    <property type="protein sequence ID" value="GAA3716685.1"/>
    <property type="molecule type" value="Genomic_DNA"/>
</dbReference>
<evidence type="ECO:0000259" key="2">
    <source>
        <dbReference type="Pfam" id="PF10979"/>
    </source>
</evidence>
<sequence>MAAMDDEAGALLARLMGWARAKTNQSGFSRLVGRELSGVPDDLLAGLDALVSADLLATVGRLWEHGWQPRDLLHVAGRLDTWSSALAADVALEQVRRSPRAGLAPPAWREQLDAAADQARAADLGRWPTGGDWRAVDRLVAAGVPSLSAWAGALRLLVRLGELPPLTRTLPPPSAWRTDPTPTTTSGTPPPGTPPPGTPPPRTTGSPPGPGPSRDKVLGTIRALLAKAESTEFAAEAEALSGKAQAMMTRHAIDEALLHAGDLDDVEVVSHRVLIDSPYPAEKVHLLSAVGRANRTRVVWADELAMATVVGTPVDVDQVELLFVSLLIQSTRAMAEAGTADPGSFDRSPRFRRAFLTAYAVRIGERLNVADAETTAAYGSELVPVLRRQEEAVAATYERLFPHTREMSSTRSYDRQGWEAGRRAADRASFVAGRLTG</sequence>
<name>A0ABP7EAX9_9ACTN</name>
<reference evidence="4" key="1">
    <citation type="journal article" date="2019" name="Int. J. Syst. Evol. Microbiol.">
        <title>The Global Catalogue of Microorganisms (GCM) 10K type strain sequencing project: providing services to taxonomists for standard genome sequencing and annotation.</title>
        <authorList>
            <consortium name="The Broad Institute Genomics Platform"/>
            <consortium name="The Broad Institute Genome Sequencing Center for Infectious Disease"/>
            <person name="Wu L."/>
            <person name="Ma J."/>
        </authorList>
    </citation>
    <scope>NUCLEOTIDE SEQUENCE [LARGE SCALE GENOMIC DNA]</scope>
    <source>
        <strain evidence="4">JCM 16548</strain>
    </source>
</reference>
<comment type="caution">
    <text evidence="3">The sequence shown here is derived from an EMBL/GenBank/DDBJ whole genome shotgun (WGS) entry which is preliminary data.</text>
</comment>
<dbReference type="Proteomes" id="UP001500051">
    <property type="component" value="Unassembled WGS sequence"/>
</dbReference>
<protein>
    <submittedName>
        <fullName evidence="3">DUF2786 domain-containing protein</fullName>
    </submittedName>
</protein>
<feature type="region of interest" description="Disordered" evidence="1">
    <location>
        <begin position="167"/>
        <end position="216"/>
    </location>
</feature>
<gene>
    <name evidence="3" type="ORF">GCM10022204_40600</name>
</gene>
<feature type="compositionally biased region" description="Pro residues" evidence="1">
    <location>
        <begin position="188"/>
        <end position="211"/>
    </location>
</feature>